<dbReference type="PANTHER" id="PTHR12242:SF29">
    <property type="entry name" value="TRANSMEMBRANE PROTEIN"/>
    <property type="match status" value="1"/>
</dbReference>
<proteinExistence type="predicted"/>
<keyword evidence="3" id="KW-1185">Reference proteome</keyword>
<feature type="transmembrane region" description="Helical" evidence="1">
    <location>
        <begin position="75"/>
        <end position="94"/>
    </location>
</feature>
<dbReference type="AlphaFoldDB" id="A0AAE1N341"/>
<name>A0AAE1N341_9FABA</name>
<reference evidence="2" key="1">
    <citation type="submission" date="2023-10" db="EMBL/GenBank/DDBJ databases">
        <title>Chromosome-level genome of the transformable northern wattle, Acacia crassicarpa.</title>
        <authorList>
            <person name="Massaro I."/>
            <person name="Sinha N.R."/>
            <person name="Poethig S."/>
            <person name="Leichty A.R."/>
        </authorList>
    </citation>
    <scope>NUCLEOTIDE SEQUENCE</scope>
    <source>
        <strain evidence="2">Acra3RX</strain>
        <tissue evidence="2">Leaf</tissue>
    </source>
</reference>
<feature type="transmembrane region" description="Helical" evidence="1">
    <location>
        <begin position="106"/>
        <end position="128"/>
    </location>
</feature>
<evidence type="ECO:0000256" key="1">
    <source>
        <dbReference type="SAM" id="Phobius"/>
    </source>
</evidence>
<keyword evidence="1" id="KW-1133">Transmembrane helix</keyword>
<evidence type="ECO:0000313" key="2">
    <source>
        <dbReference type="EMBL" id="KAK4282383.1"/>
    </source>
</evidence>
<feature type="transmembrane region" description="Helical" evidence="1">
    <location>
        <begin position="18"/>
        <end position="39"/>
    </location>
</feature>
<feature type="transmembrane region" description="Helical" evidence="1">
    <location>
        <begin position="247"/>
        <end position="271"/>
    </location>
</feature>
<protein>
    <submittedName>
        <fullName evidence="2">Uncharacterized protein</fullName>
    </submittedName>
</protein>
<dbReference type="Proteomes" id="UP001293593">
    <property type="component" value="Unassembled WGS sequence"/>
</dbReference>
<dbReference type="GO" id="GO:0016020">
    <property type="term" value="C:membrane"/>
    <property type="evidence" value="ECO:0007669"/>
    <property type="project" value="TreeGrafter"/>
</dbReference>
<evidence type="ECO:0000313" key="3">
    <source>
        <dbReference type="Proteomes" id="UP001293593"/>
    </source>
</evidence>
<organism evidence="2 3">
    <name type="scientific">Acacia crassicarpa</name>
    <name type="common">northern wattle</name>
    <dbReference type="NCBI Taxonomy" id="499986"/>
    <lineage>
        <taxon>Eukaryota</taxon>
        <taxon>Viridiplantae</taxon>
        <taxon>Streptophyta</taxon>
        <taxon>Embryophyta</taxon>
        <taxon>Tracheophyta</taxon>
        <taxon>Spermatophyta</taxon>
        <taxon>Magnoliopsida</taxon>
        <taxon>eudicotyledons</taxon>
        <taxon>Gunneridae</taxon>
        <taxon>Pentapetalae</taxon>
        <taxon>rosids</taxon>
        <taxon>fabids</taxon>
        <taxon>Fabales</taxon>
        <taxon>Fabaceae</taxon>
        <taxon>Caesalpinioideae</taxon>
        <taxon>mimosoid clade</taxon>
        <taxon>Acacieae</taxon>
        <taxon>Acacia</taxon>
    </lineage>
</organism>
<feature type="transmembrane region" description="Helical" evidence="1">
    <location>
        <begin position="283"/>
        <end position="303"/>
    </location>
</feature>
<gene>
    <name evidence="2" type="ORF">QN277_013767</name>
</gene>
<dbReference type="PANTHER" id="PTHR12242">
    <property type="entry name" value="OS02G0130600 PROTEIN-RELATED"/>
    <property type="match status" value="1"/>
</dbReference>
<comment type="caution">
    <text evidence="2">The sequence shown here is derived from an EMBL/GenBank/DDBJ whole genome shotgun (WGS) entry which is preliminary data.</text>
</comment>
<keyword evidence="1" id="KW-0472">Membrane</keyword>
<keyword evidence="1" id="KW-0812">Transmembrane</keyword>
<accession>A0AAE1N341</accession>
<sequence>MQPENTTDTTNLSYWLNWRVLLCAVSVLLPMIIALLIIWKREGSKHLTPRKGENLQDRNRSDDTWKPCVKEIHPVCLLVYRVAAFFFLLGSLVAKTLSNGIFMYLYYTHWTFTLVTIYFGCASMLSAYGCHQFRKSRRDTCNISFVGTDAEQGSSTPLLHQNSTNPSHDNRVIAILSYITEVLFQTNAGAVMITDSIYWCVIFPFLTIKDYDLNFMTVNMHTTNVVLLLGDTALNCLQLPWFRISFFVLWTGAFVIFQWILHAFELIWWPYPFLDLSSRYAPLWYFGMALMHIPCYGLFALIVDMKHYFLSKWFPSSHQC</sequence>
<dbReference type="EMBL" id="JAWXYG010000002">
    <property type="protein sequence ID" value="KAK4282383.1"/>
    <property type="molecule type" value="Genomic_DNA"/>
</dbReference>